<keyword evidence="11" id="KW-1185">Reference proteome</keyword>
<gene>
    <name evidence="10" type="ORF">ACA1_264390</name>
</gene>
<dbReference type="PANTHER" id="PTHR22811">
    <property type="entry name" value="TRANSMEMBRANE EMP24 DOMAIN-CONTAINING PROTEIN"/>
    <property type="match status" value="1"/>
</dbReference>
<keyword evidence="4 8" id="KW-0732">Signal</keyword>
<dbReference type="EMBL" id="KB007933">
    <property type="protein sequence ID" value="ELR19266.1"/>
    <property type="molecule type" value="Genomic_DNA"/>
</dbReference>
<evidence type="ECO:0000256" key="1">
    <source>
        <dbReference type="ARBA" id="ARBA00004479"/>
    </source>
</evidence>
<evidence type="ECO:0000256" key="8">
    <source>
        <dbReference type="SAM" id="SignalP"/>
    </source>
</evidence>
<dbReference type="OMA" id="GATCAWQ"/>
<evidence type="ECO:0000313" key="11">
    <source>
        <dbReference type="Proteomes" id="UP000011083"/>
    </source>
</evidence>
<reference evidence="10 11" key="1">
    <citation type="journal article" date="2013" name="Genome Biol.">
        <title>Genome of Acanthamoeba castellanii highlights extensive lateral gene transfer and early evolution of tyrosine kinase signaling.</title>
        <authorList>
            <person name="Clarke M."/>
            <person name="Lohan A.J."/>
            <person name="Liu B."/>
            <person name="Lagkouvardos I."/>
            <person name="Roy S."/>
            <person name="Zafar N."/>
            <person name="Bertelli C."/>
            <person name="Schilde C."/>
            <person name="Kianianmomeni A."/>
            <person name="Burglin T.R."/>
            <person name="Frech C."/>
            <person name="Turcotte B."/>
            <person name="Kopec K.O."/>
            <person name="Synnott J.M."/>
            <person name="Choo C."/>
            <person name="Paponov I."/>
            <person name="Finkler A."/>
            <person name="Soon Heng Tan C."/>
            <person name="Hutchins A.P."/>
            <person name="Weinmeier T."/>
            <person name="Rattei T."/>
            <person name="Chu J.S."/>
            <person name="Gimenez G."/>
            <person name="Irimia M."/>
            <person name="Rigden D.J."/>
            <person name="Fitzpatrick D.A."/>
            <person name="Lorenzo-Morales J."/>
            <person name="Bateman A."/>
            <person name="Chiu C.H."/>
            <person name="Tang P."/>
            <person name="Hegemann P."/>
            <person name="Fromm H."/>
            <person name="Raoult D."/>
            <person name="Greub G."/>
            <person name="Miranda-Saavedra D."/>
            <person name="Chen N."/>
            <person name="Nash P."/>
            <person name="Ginger M.L."/>
            <person name="Horn M."/>
            <person name="Schaap P."/>
            <person name="Caler L."/>
            <person name="Loftus B."/>
        </authorList>
    </citation>
    <scope>NUCLEOTIDE SEQUENCE [LARGE SCALE GENOMIC DNA]</scope>
    <source>
        <strain evidence="10 11">Neff</strain>
    </source>
</reference>
<organism evidence="10 11">
    <name type="scientific">Acanthamoeba castellanii (strain ATCC 30010 / Neff)</name>
    <dbReference type="NCBI Taxonomy" id="1257118"/>
    <lineage>
        <taxon>Eukaryota</taxon>
        <taxon>Amoebozoa</taxon>
        <taxon>Discosea</taxon>
        <taxon>Longamoebia</taxon>
        <taxon>Centramoebida</taxon>
        <taxon>Acanthamoebidae</taxon>
        <taxon>Acanthamoeba</taxon>
    </lineage>
</organism>
<dbReference type="GO" id="GO:0016020">
    <property type="term" value="C:membrane"/>
    <property type="evidence" value="ECO:0007669"/>
    <property type="project" value="UniProtKB-SubCell"/>
</dbReference>
<dbReference type="VEuPathDB" id="AmoebaDB:ACA1_264390"/>
<feature type="chain" id="PRO_5003990125" evidence="8">
    <location>
        <begin position="28"/>
        <end position="236"/>
    </location>
</feature>
<proteinExistence type="inferred from homology"/>
<dbReference type="Pfam" id="PF01105">
    <property type="entry name" value="EMP24_GP25L"/>
    <property type="match status" value="1"/>
</dbReference>
<keyword evidence="3 7" id="KW-0812">Transmembrane</keyword>
<evidence type="ECO:0000256" key="4">
    <source>
        <dbReference type="ARBA" id="ARBA00022729"/>
    </source>
</evidence>
<dbReference type="InterPro" id="IPR015720">
    <property type="entry name" value="Emp24-like"/>
</dbReference>
<evidence type="ECO:0000256" key="5">
    <source>
        <dbReference type="ARBA" id="ARBA00022989"/>
    </source>
</evidence>
<evidence type="ECO:0000256" key="6">
    <source>
        <dbReference type="ARBA" id="ARBA00023136"/>
    </source>
</evidence>
<dbReference type="InterPro" id="IPR009038">
    <property type="entry name" value="GOLD_dom"/>
</dbReference>
<dbReference type="Proteomes" id="UP000011083">
    <property type="component" value="Unassembled WGS sequence"/>
</dbReference>
<comment type="subcellular location">
    <subcellularLocation>
        <location evidence="1 7">Membrane</location>
        <topology evidence="1 7">Single-pass type I membrane protein</topology>
    </subcellularLocation>
</comment>
<accession>L8H484</accession>
<dbReference type="OrthoDB" id="3427at2759"/>
<sequence>MKFVTGSMMAKLCLGMVLSVLVLGAMGSPLYMDVQEGGKKCFLEDVPKDTLVLVKYTSSQRYAGDDQRDGEQKGWIVTVDGPSNEFIARRELGNEGRYAFTAQVGGEHKICLQTNTGKWFSQGAEFFSDHTPTHLAYQELQVDIETGVGATDYAEVARLESLSAMEVQLRQLNDAVHEIIGEQLYQKRREMAFRDTSESTNSRVMWWSVGQTLLLIGSAFWQVRHLKNFFHQKKVV</sequence>
<evidence type="ECO:0000259" key="9">
    <source>
        <dbReference type="PROSITE" id="PS50866"/>
    </source>
</evidence>
<keyword evidence="6" id="KW-0472">Membrane</keyword>
<dbReference type="SMART" id="SM01190">
    <property type="entry name" value="EMP24_GP25L"/>
    <property type="match status" value="1"/>
</dbReference>
<feature type="signal peptide" evidence="8">
    <location>
        <begin position="1"/>
        <end position="27"/>
    </location>
</feature>
<protein>
    <submittedName>
        <fullName evidence="10">Transmembrane emp24 protein transport domain containing 9 isoform 3, putative</fullName>
    </submittedName>
</protein>
<evidence type="ECO:0000256" key="3">
    <source>
        <dbReference type="ARBA" id="ARBA00022692"/>
    </source>
</evidence>
<dbReference type="AlphaFoldDB" id="L8H484"/>
<keyword evidence="5" id="KW-1133">Transmembrane helix</keyword>
<dbReference type="KEGG" id="acan:ACA1_264390"/>
<evidence type="ECO:0000256" key="7">
    <source>
        <dbReference type="RuleBase" id="RU003827"/>
    </source>
</evidence>
<dbReference type="GeneID" id="14920042"/>
<dbReference type="STRING" id="1257118.L8H484"/>
<feature type="domain" description="GOLD" evidence="9">
    <location>
        <begin position="39"/>
        <end position="146"/>
    </location>
</feature>
<dbReference type="PROSITE" id="PS50866">
    <property type="entry name" value="GOLD"/>
    <property type="match status" value="1"/>
</dbReference>
<evidence type="ECO:0000256" key="2">
    <source>
        <dbReference type="ARBA" id="ARBA00007104"/>
    </source>
</evidence>
<comment type="similarity">
    <text evidence="2 7">Belongs to the EMP24/GP25L family.</text>
</comment>
<evidence type="ECO:0000313" key="10">
    <source>
        <dbReference type="EMBL" id="ELR19266.1"/>
    </source>
</evidence>
<dbReference type="RefSeq" id="XP_004341351.1">
    <property type="nucleotide sequence ID" value="XM_004341303.1"/>
</dbReference>
<name>L8H484_ACACF</name>